<dbReference type="EMBL" id="AP005307">
    <property type="protein sequence ID" value="BAD31295.1"/>
    <property type="molecule type" value="Genomic_DNA"/>
</dbReference>
<dbReference type="AlphaFoldDB" id="Q7F230"/>
<sequence>MVVGWLPLPSTTTARAGQLVSFVISTGNVAAKLVIATKTARHLADARPNIAAARSTEHLDLAAVTTRSPRVELATDGTAMGSVAAAAGPSVLVLRP</sequence>
<protein>
    <submittedName>
        <fullName evidence="1">Uncharacterized protein</fullName>
    </submittedName>
</protein>
<name>Q7F230_ORYSJ</name>
<reference evidence="3" key="3">
    <citation type="journal article" date="2005" name="Nature">
        <title>The map-based sequence of the rice genome.</title>
        <authorList>
            <consortium name="International rice genome sequencing project (IRGSP)"/>
            <person name="Matsumoto T."/>
            <person name="Wu J."/>
            <person name="Kanamori H."/>
            <person name="Katayose Y."/>
            <person name="Fujisawa M."/>
            <person name="Namiki N."/>
            <person name="Mizuno H."/>
            <person name="Yamamoto K."/>
            <person name="Antonio B.A."/>
            <person name="Baba T."/>
            <person name="Sakata K."/>
            <person name="Nagamura Y."/>
            <person name="Aoki H."/>
            <person name="Arikawa K."/>
            <person name="Arita K."/>
            <person name="Bito T."/>
            <person name="Chiden Y."/>
            <person name="Fujitsuka N."/>
            <person name="Fukunaka R."/>
            <person name="Hamada M."/>
            <person name="Harada C."/>
            <person name="Hayashi A."/>
            <person name="Hijishita S."/>
            <person name="Honda M."/>
            <person name="Hosokawa S."/>
            <person name="Ichikawa Y."/>
            <person name="Idonuma A."/>
            <person name="Iijima M."/>
            <person name="Ikeda M."/>
            <person name="Ikeno M."/>
            <person name="Ito K."/>
            <person name="Ito S."/>
            <person name="Ito T."/>
            <person name="Ito Y."/>
            <person name="Ito Y."/>
            <person name="Iwabuchi A."/>
            <person name="Kamiya K."/>
            <person name="Karasawa W."/>
            <person name="Kurita K."/>
            <person name="Katagiri S."/>
            <person name="Kikuta A."/>
            <person name="Kobayashi H."/>
            <person name="Kobayashi N."/>
            <person name="Machita K."/>
            <person name="Maehara T."/>
            <person name="Masukawa M."/>
            <person name="Mizubayashi T."/>
            <person name="Mukai Y."/>
            <person name="Nagasaki H."/>
            <person name="Nagata Y."/>
            <person name="Naito S."/>
            <person name="Nakashima M."/>
            <person name="Nakama Y."/>
            <person name="Nakamichi Y."/>
            <person name="Nakamura M."/>
            <person name="Meguro A."/>
            <person name="Negishi M."/>
            <person name="Ohta I."/>
            <person name="Ohta T."/>
            <person name="Okamoto M."/>
            <person name="Ono N."/>
            <person name="Saji S."/>
            <person name="Sakaguchi M."/>
            <person name="Sakai K."/>
            <person name="Shibata M."/>
            <person name="Shimokawa T."/>
            <person name="Song J."/>
            <person name="Takazaki Y."/>
            <person name="Terasawa K."/>
            <person name="Tsugane M."/>
            <person name="Tsuji K."/>
            <person name="Ueda S."/>
            <person name="Waki K."/>
            <person name="Yamagata H."/>
            <person name="Yamamoto M."/>
            <person name="Yamamoto S."/>
            <person name="Yamane H."/>
            <person name="Yoshiki S."/>
            <person name="Yoshihara R."/>
            <person name="Yukawa K."/>
            <person name="Zhong H."/>
            <person name="Yano M."/>
            <person name="Yuan Q."/>
            <person name="Ouyang S."/>
            <person name="Liu J."/>
            <person name="Jones K.M."/>
            <person name="Gansberger K."/>
            <person name="Moffat K."/>
            <person name="Hill J."/>
            <person name="Bera J."/>
            <person name="Fadrosh D."/>
            <person name="Jin S."/>
            <person name="Johri S."/>
            <person name="Kim M."/>
            <person name="Overton L."/>
            <person name="Reardon M."/>
            <person name="Tsitrin T."/>
            <person name="Vuong H."/>
            <person name="Weaver B."/>
            <person name="Ciecko A."/>
            <person name="Tallon L."/>
            <person name="Jackson J."/>
            <person name="Pai G."/>
            <person name="Aken S.V."/>
            <person name="Utterback T."/>
            <person name="Reidmuller S."/>
            <person name="Feldblyum T."/>
            <person name="Hsiao J."/>
            <person name="Zismann V."/>
            <person name="Iobst S."/>
            <person name="de Vazeille A.R."/>
            <person name="Buell C.R."/>
            <person name="Ying K."/>
            <person name="Li Y."/>
            <person name="Lu T."/>
            <person name="Huang Y."/>
            <person name="Zhao Q."/>
            <person name="Feng Q."/>
            <person name="Zhang L."/>
            <person name="Zhu J."/>
            <person name="Weng Q."/>
            <person name="Mu J."/>
            <person name="Lu Y."/>
            <person name="Fan D."/>
            <person name="Liu Y."/>
            <person name="Guan J."/>
            <person name="Zhang Y."/>
            <person name="Yu S."/>
            <person name="Liu X."/>
            <person name="Zhang Y."/>
            <person name="Hong G."/>
            <person name="Han B."/>
            <person name="Choisne N."/>
            <person name="Demange N."/>
            <person name="Orjeda G."/>
            <person name="Samain S."/>
            <person name="Cattolico L."/>
            <person name="Pelletier E."/>
            <person name="Couloux A."/>
            <person name="Segurens B."/>
            <person name="Wincker P."/>
            <person name="D'Hont A."/>
            <person name="Scarpelli C."/>
            <person name="Weissenbach J."/>
            <person name="Salanoubat M."/>
            <person name="Quetier F."/>
            <person name="Yu Y."/>
            <person name="Kim H.R."/>
            <person name="Rambo T."/>
            <person name="Currie J."/>
            <person name="Collura K."/>
            <person name="Luo M."/>
            <person name="Yang T."/>
            <person name="Ammiraju J.S.S."/>
            <person name="Engler F."/>
            <person name="Soderlund C."/>
            <person name="Wing R.A."/>
            <person name="Palmer L.E."/>
            <person name="de la Bastide M."/>
            <person name="Spiegel L."/>
            <person name="Nascimento L."/>
            <person name="Zutavern T."/>
            <person name="O'Shaughnessy A."/>
            <person name="Dike S."/>
            <person name="Dedhia N."/>
            <person name="Preston R."/>
            <person name="Balija V."/>
            <person name="McCombie W.R."/>
            <person name="Chow T."/>
            <person name="Chen H."/>
            <person name="Chung M."/>
            <person name="Chen C."/>
            <person name="Shaw J."/>
            <person name="Wu H."/>
            <person name="Hsiao K."/>
            <person name="Chao Y."/>
            <person name="Chu M."/>
            <person name="Cheng C."/>
            <person name="Hour A."/>
            <person name="Lee P."/>
            <person name="Lin S."/>
            <person name="Lin Y."/>
            <person name="Liou J."/>
            <person name="Liu S."/>
            <person name="Hsing Y."/>
            <person name="Raghuvanshi S."/>
            <person name="Mohanty A."/>
            <person name="Bharti A.K."/>
            <person name="Gaur A."/>
            <person name="Gupta V."/>
            <person name="Kumar D."/>
            <person name="Ravi V."/>
            <person name="Vij S."/>
            <person name="Kapur A."/>
            <person name="Khurana P."/>
            <person name="Khurana P."/>
            <person name="Khurana J.P."/>
            <person name="Tyagi A.K."/>
            <person name="Gaikwad K."/>
            <person name="Singh A."/>
            <person name="Dalal V."/>
            <person name="Srivastava S."/>
            <person name="Dixit A."/>
            <person name="Pal A.K."/>
            <person name="Ghazi I.A."/>
            <person name="Yadav M."/>
            <person name="Pandit A."/>
            <person name="Bhargava A."/>
            <person name="Sureshbabu K."/>
            <person name="Batra K."/>
            <person name="Sharma T.R."/>
            <person name="Mohapatra T."/>
            <person name="Singh N.K."/>
            <person name="Messing J."/>
            <person name="Nelson A.B."/>
            <person name="Fuks G."/>
            <person name="Kavchok S."/>
            <person name="Keizer G."/>
            <person name="Linton E."/>
            <person name="Llaca V."/>
            <person name="Song R."/>
            <person name="Tanyolac B."/>
            <person name="Young S."/>
            <person name="Ho-Il K."/>
            <person name="Hahn J.H."/>
            <person name="Sangsakoo G."/>
            <person name="Vanavichit A."/>
            <person name="de Mattos Luiz.A.T."/>
            <person name="Zimmer P.D."/>
            <person name="Malone G."/>
            <person name="Dellagostin O."/>
            <person name="de Oliveira A.C."/>
            <person name="Bevan M."/>
            <person name="Bancroft I."/>
            <person name="Minx P."/>
            <person name="Cordum H."/>
            <person name="Wilson R."/>
            <person name="Cheng Z."/>
            <person name="Jin W."/>
            <person name="Jiang J."/>
            <person name="Leong S.A."/>
            <person name="Iwama H."/>
            <person name="Gojobori T."/>
            <person name="Itoh T."/>
            <person name="Niimura Y."/>
            <person name="Fujii Y."/>
            <person name="Habara T."/>
            <person name="Sakai H."/>
            <person name="Sato Y."/>
            <person name="Wilson G."/>
            <person name="Kumar K."/>
            <person name="McCouch S."/>
            <person name="Juretic N."/>
            <person name="Hoen D."/>
            <person name="Wright S."/>
            <person name="Bruskiewich R."/>
            <person name="Bureau T."/>
            <person name="Miyao A."/>
            <person name="Hirochika H."/>
            <person name="Nishikawa T."/>
            <person name="Kadowaki K."/>
            <person name="Sugiura M."/>
            <person name="Burr B."/>
            <person name="Sasaki T."/>
        </authorList>
    </citation>
    <scope>NUCLEOTIDE SEQUENCE [LARGE SCALE GENOMIC DNA]</scope>
    <source>
        <strain evidence="3">cv. Nipponbare</strain>
    </source>
</reference>
<dbReference type="Proteomes" id="UP000000763">
    <property type="component" value="Chromosome 7"/>
</dbReference>
<evidence type="ECO:0000313" key="3">
    <source>
        <dbReference type="Proteomes" id="UP000000763"/>
    </source>
</evidence>
<reference evidence="2" key="2">
    <citation type="submission" date="2002-05" db="EMBL/GenBank/DDBJ databases">
        <title>Oryza sativa nipponbare(GA3) genomic DNA, chromosome 7, PAC clone:P0046D03.</title>
        <authorList>
            <person name="Sasaki T."/>
            <person name="Matsumoto T."/>
            <person name="Katayose Y."/>
        </authorList>
    </citation>
    <scope>NUCLEOTIDE SEQUENCE</scope>
</reference>
<accession>Q7F230</accession>
<reference evidence="3" key="4">
    <citation type="journal article" date="2008" name="Nucleic Acids Res.">
        <title>The rice annotation project database (RAP-DB): 2008 update.</title>
        <authorList>
            <consortium name="The rice annotation project (RAP)"/>
        </authorList>
    </citation>
    <scope>GENOME REANNOTATION</scope>
    <source>
        <strain evidence="3">cv. Nipponbare</strain>
    </source>
</reference>
<proteinExistence type="predicted"/>
<evidence type="ECO:0000313" key="1">
    <source>
        <dbReference type="EMBL" id="BAC10063.1"/>
    </source>
</evidence>
<evidence type="ECO:0000313" key="2">
    <source>
        <dbReference type="EMBL" id="BAD31295.1"/>
    </source>
</evidence>
<organism evidence="1 3">
    <name type="scientific">Oryza sativa subsp. japonica</name>
    <name type="common">Rice</name>
    <dbReference type="NCBI Taxonomy" id="39947"/>
    <lineage>
        <taxon>Eukaryota</taxon>
        <taxon>Viridiplantae</taxon>
        <taxon>Streptophyta</taxon>
        <taxon>Embryophyta</taxon>
        <taxon>Tracheophyta</taxon>
        <taxon>Spermatophyta</taxon>
        <taxon>Magnoliopsida</taxon>
        <taxon>Liliopsida</taxon>
        <taxon>Poales</taxon>
        <taxon>Poaceae</taxon>
        <taxon>BOP clade</taxon>
        <taxon>Oryzoideae</taxon>
        <taxon>Oryzeae</taxon>
        <taxon>Oryzinae</taxon>
        <taxon>Oryza</taxon>
        <taxon>Oryza sativa</taxon>
    </lineage>
</organism>
<reference evidence="1" key="1">
    <citation type="submission" date="2001-06" db="EMBL/GenBank/DDBJ databases">
        <title>Oryza sativa nipponbare(GA3) genomic DNA, chromosome 7, BAC clone:OJ1370_E02.</title>
        <authorList>
            <person name="Sasaki T."/>
            <person name="Matsumoto T."/>
            <person name="Yamamoto K."/>
        </authorList>
    </citation>
    <scope>NUCLEOTIDE SEQUENCE</scope>
</reference>
<dbReference type="EMBL" id="AP003756">
    <property type="protein sequence ID" value="BAC10063.1"/>
    <property type="molecule type" value="Genomic_DNA"/>
</dbReference>
<gene>
    <name evidence="1" type="primary">OJ1370_E02.125</name>
    <name evidence="2" type="synonym">P0046D03.104</name>
</gene>